<keyword evidence="2" id="KW-1133">Transmembrane helix</keyword>
<organism evidence="3 4">
    <name type="scientific">Cyclotella cryptica</name>
    <dbReference type="NCBI Taxonomy" id="29204"/>
    <lineage>
        <taxon>Eukaryota</taxon>
        <taxon>Sar</taxon>
        <taxon>Stramenopiles</taxon>
        <taxon>Ochrophyta</taxon>
        <taxon>Bacillariophyta</taxon>
        <taxon>Coscinodiscophyceae</taxon>
        <taxon>Thalassiosirophycidae</taxon>
        <taxon>Stephanodiscales</taxon>
        <taxon>Stephanodiscaceae</taxon>
        <taxon>Cyclotella</taxon>
    </lineage>
</organism>
<accession>A0ABD3QY04</accession>
<proteinExistence type="predicted"/>
<feature type="transmembrane region" description="Helical" evidence="2">
    <location>
        <begin position="211"/>
        <end position="232"/>
    </location>
</feature>
<reference evidence="3 4" key="1">
    <citation type="journal article" date="2020" name="G3 (Bethesda)">
        <title>Improved Reference Genome for Cyclotella cryptica CCMP332, a Model for Cell Wall Morphogenesis, Salinity Adaptation, and Lipid Production in Diatoms (Bacillariophyta).</title>
        <authorList>
            <person name="Roberts W.R."/>
            <person name="Downey K.M."/>
            <person name="Ruck E.C."/>
            <person name="Traller J.C."/>
            <person name="Alverson A.J."/>
        </authorList>
    </citation>
    <scope>NUCLEOTIDE SEQUENCE [LARGE SCALE GENOMIC DNA]</scope>
    <source>
        <strain evidence="3 4">CCMP332</strain>
    </source>
</reference>
<protein>
    <submittedName>
        <fullName evidence="3">Uncharacterized protein</fullName>
    </submittedName>
</protein>
<keyword evidence="4" id="KW-1185">Reference proteome</keyword>
<gene>
    <name evidence="3" type="ORF">HJC23_009021</name>
</gene>
<name>A0ABD3QY04_9STRA</name>
<dbReference type="InterPro" id="IPR049419">
    <property type="entry name" value="Reelin_subrepeat-B"/>
</dbReference>
<feature type="compositionally biased region" description="Polar residues" evidence="1">
    <location>
        <begin position="1"/>
        <end position="22"/>
    </location>
</feature>
<sequence length="951" mass="105928">MNQRVYTRSSLSQPTSITQTATEEARRKVQHFKRISRRVAPTRPEAVDNEAGVIDDEILERCTRCPPHRRRRGKFRPLIGNDGEFLCDSCYLAEFPATAFLDEAEKPEWQKRGNKIANKIKNGVTDFLADAMGAAEVASFGNRSISEDTKFPSEVECRMCLEKGVFRRCCTAYYCHSCYYKSGKCPGCGKDSPLTGIGTGKDHPGNLAIGLSWAISLAMICATITLLALIYWNVVTSPVTVWGHTCRGFFPTCELTVCIDYDGGNGYGVGGSWIPAAQPYRVCDRASTSNQVVGSACVYDNELYVWSNKVMGYDICMSSPREEKTRSKNVSSVNPLLLYTESSGVYVFDDDFELPSRPKSAPWREIINGNFSDLCGVNSVSPERGNHGGFRPVENKHALVFSGVHARYAVTSGLNVEYGGTVEFYLKMGPLDDLDTECKTAYSGDVALEYCLHPDECIPFGFFPAWKYRGSAFQFISIAIPHDAWSNSTSFCFRQESFDDMQDYWAIDDVRIHANLQSRWLESSAFAQRQMKSKSDAMQGSCCYGTDQCSIFDKRSTLLQASDCDRIPAFNENHRKSRLKSHDLYILFSLLALIAKNAYDGLFNHYTTMAQKKYHTESLQSDAKDQFPRSTYHAVVDPLWQYSIALILGGAFACALYRLLESLTVTACFSNNEGSDQSCDINASVVIVSITALVFDLKSIKTIMTRVIFIQKPILVIVDLHPDYGILQVNQKEIPLTDLSAVRSRNAIFVWFLSLCYILAGLPMAIGSLALRSFNLHGMSELLYTTLGVLAVLREIFGVAFVAKLFLCIQWILVSSQKDREDFGRAVQREGLIQHFIIGACVAFVTVVPTFIARRIGIANPGVLVLLCCVLLGGLFGLIVGVMHGLPVHPDSYLTCWPATCYCITYYDRARCPCLFSCKSCGEINSRQILLVVTVTDVLAFNKMLKGVHPR</sequence>
<dbReference type="Gene3D" id="2.60.120.260">
    <property type="entry name" value="Galactose-binding domain-like"/>
    <property type="match status" value="1"/>
</dbReference>
<feature type="region of interest" description="Disordered" evidence="1">
    <location>
        <begin position="1"/>
        <end position="24"/>
    </location>
</feature>
<evidence type="ECO:0000256" key="1">
    <source>
        <dbReference type="SAM" id="MobiDB-lite"/>
    </source>
</evidence>
<dbReference type="Proteomes" id="UP001516023">
    <property type="component" value="Unassembled WGS sequence"/>
</dbReference>
<comment type="caution">
    <text evidence="3">The sequence shown here is derived from an EMBL/GenBank/DDBJ whole genome shotgun (WGS) entry which is preliminary data.</text>
</comment>
<keyword evidence="2" id="KW-0472">Membrane</keyword>
<feature type="transmembrane region" description="Helical" evidence="2">
    <location>
        <begin position="783"/>
        <end position="812"/>
    </location>
</feature>
<dbReference type="AlphaFoldDB" id="A0ABD3QY04"/>
<dbReference type="EMBL" id="JABMIG020000003">
    <property type="protein sequence ID" value="KAL3805314.1"/>
    <property type="molecule type" value="Genomic_DNA"/>
</dbReference>
<evidence type="ECO:0000256" key="2">
    <source>
        <dbReference type="SAM" id="Phobius"/>
    </source>
</evidence>
<keyword evidence="2" id="KW-0812">Transmembrane</keyword>
<evidence type="ECO:0000313" key="4">
    <source>
        <dbReference type="Proteomes" id="UP001516023"/>
    </source>
</evidence>
<evidence type="ECO:0000313" key="3">
    <source>
        <dbReference type="EMBL" id="KAL3805314.1"/>
    </source>
</evidence>
<feature type="transmembrane region" description="Helical" evidence="2">
    <location>
        <begin position="864"/>
        <end position="886"/>
    </location>
</feature>
<feature type="transmembrane region" description="Helical" evidence="2">
    <location>
        <begin position="832"/>
        <end position="852"/>
    </location>
</feature>
<feature type="transmembrane region" description="Helical" evidence="2">
    <location>
        <begin position="639"/>
        <end position="660"/>
    </location>
</feature>
<feature type="transmembrane region" description="Helical" evidence="2">
    <location>
        <begin position="584"/>
        <end position="599"/>
    </location>
</feature>
<dbReference type="Pfam" id="PF21471">
    <property type="entry name" value="Reelin_subrepeat-B"/>
    <property type="match status" value="1"/>
</dbReference>
<feature type="transmembrane region" description="Helical" evidence="2">
    <location>
        <begin position="748"/>
        <end position="771"/>
    </location>
</feature>